<dbReference type="SUPFAM" id="SSF52833">
    <property type="entry name" value="Thioredoxin-like"/>
    <property type="match status" value="1"/>
</dbReference>
<keyword evidence="3" id="KW-0560">Oxidoreductase</keyword>
<dbReference type="Proteomes" id="UP000224740">
    <property type="component" value="Unassembled WGS sequence"/>
</dbReference>
<dbReference type="Gene3D" id="3.40.30.10">
    <property type="entry name" value="Glutaredoxin"/>
    <property type="match status" value="1"/>
</dbReference>
<dbReference type="InterPro" id="IPR012336">
    <property type="entry name" value="Thioredoxin-like_fold"/>
</dbReference>
<evidence type="ECO:0000256" key="5">
    <source>
        <dbReference type="ARBA" id="ARBA00023284"/>
    </source>
</evidence>
<dbReference type="GO" id="GO:0016491">
    <property type="term" value="F:oxidoreductase activity"/>
    <property type="evidence" value="ECO:0007669"/>
    <property type="project" value="UniProtKB-KW"/>
</dbReference>
<accession>A0A347TJM8</accession>
<evidence type="ECO:0000256" key="4">
    <source>
        <dbReference type="ARBA" id="ARBA00023157"/>
    </source>
</evidence>
<reference evidence="9" key="1">
    <citation type="submission" date="2017-09" db="EMBL/GenBank/DDBJ databases">
        <title>Arcobacter canalis sp. nov., a new species isolated from a water canal contaminated with urban sewage.</title>
        <authorList>
            <person name="Perez-Cataluna A."/>
            <person name="Salas-Masso N."/>
            <person name="Figueras M.J."/>
        </authorList>
    </citation>
    <scope>NUCLEOTIDE SEQUENCE [LARGE SCALE GENOMIC DNA]</scope>
    <source>
        <strain evidence="9">CECT 7727</strain>
    </source>
</reference>
<comment type="similarity">
    <text evidence="1">Belongs to the thioredoxin family. DsbA subfamily.</text>
</comment>
<evidence type="ECO:0000256" key="2">
    <source>
        <dbReference type="ARBA" id="ARBA00022729"/>
    </source>
</evidence>
<dbReference type="RefSeq" id="WP_099311618.1">
    <property type="nucleotide sequence ID" value="NZ_CP032101.1"/>
</dbReference>
<organism evidence="7 10">
    <name type="scientific">Malaciobacter marinus</name>
    <dbReference type="NCBI Taxonomy" id="505249"/>
    <lineage>
        <taxon>Bacteria</taxon>
        <taxon>Pseudomonadati</taxon>
        <taxon>Campylobacterota</taxon>
        <taxon>Epsilonproteobacteria</taxon>
        <taxon>Campylobacterales</taxon>
        <taxon>Arcobacteraceae</taxon>
        <taxon>Malaciobacter</taxon>
    </lineage>
</organism>
<evidence type="ECO:0000256" key="3">
    <source>
        <dbReference type="ARBA" id="ARBA00023002"/>
    </source>
</evidence>
<dbReference type="PANTHER" id="PTHR13887:SF14">
    <property type="entry name" value="DISULFIDE BOND FORMATION PROTEIN D"/>
    <property type="match status" value="1"/>
</dbReference>
<proteinExistence type="inferred from homology"/>
<feature type="domain" description="Thioredoxin" evidence="6">
    <location>
        <begin position="25"/>
        <end position="213"/>
    </location>
</feature>
<evidence type="ECO:0000256" key="1">
    <source>
        <dbReference type="ARBA" id="ARBA00005791"/>
    </source>
</evidence>
<dbReference type="EMBL" id="CP032101">
    <property type="protein sequence ID" value="AXX86806.1"/>
    <property type="molecule type" value="Genomic_DNA"/>
</dbReference>
<protein>
    <submittedName>
        <fullName evidence="8">Disulfide bond formation protein DsbA</fullName>
    </submittedName>
    <submittedName>
        <fullName evidence="7">Protein disulfide oxidoreductase, DsbA/G family</fullName>
    </submittedName>
</protein>
<dbReference type="EMBL" id="NXAO01000047">
    <property type="protein sequence ID" value="PHO14798.1"/>
    <property type="molecule type" value="Genomic_DNA"/>
</dbReference>
<evidence type="ECO:0000313" key="9">
    <source>
        <dbReference type="Proteomes" id="UP000224740"/>
    </source>
</evidence>
<reference evidence="7 10" key="3">
    <citation type="submission" date="2018-08" db="EMBL/GenBank/DDBJ databases">
        <title>Complete genome of the Arcobacter marinus type strain JCM 15502.</title>
        <authorList>
            <person name="Miller W.G."/>
            <person name="Yee E."/>
            <person name="Huynh S."/>
            <person name="Parker C.T."/>
        </authorList>
    </citation>
    <scope>NUCLEOTIDE SEQUENCE [LARGE SCALE GENOMIC DNA]</scope>
    <source>
        <strain evidence="7 10">JCM 15502</strain>
    </source>
</reference>
<reference evidence="8" key="2">
    <citation type="submission" date="2017-09" db="EMBL/GenBank/DDBJ databases">
        <authorList>
            <person name="Perez-Cataluna A."/>
            <person name="Figueras M.J."/>
            <person name="Salas-Masso N."/>
        </authorList>
    </citation>
    <scope>NUCLEOTIDE SEQUENCE</scope>
    <source>
        <strain evidence="8">CECT 7727</strain>
    </source>
</reference>
<keyword evidence="9" id="KW-1185">Reference proteome</keyword>
<name>A0A347TJM8_9BACT</name>
<dbReference type="InterPro" id="IPR013766">
    <property type="entry name" value="Thioredoxin_domain"/>
</dbReference>
<dbReference type="PROSITE" id="PS51352">
    <property type="entry name" value="THIOREDOXIN_2"/>
    <property type="match status" value="1"/>
</dbReference>
<evidence type="ECO:0000313" key="7">
    <source>
        <dbReference type="EMBL" id="AXX86806.1"/>
    </source>
</evidence>
<evidence type="ECO:0000259" key="6">
    <source>
        <dbReference type="PROSITE" id="PS51352"/>
    </source>
</evidence>
<gene>
    <name evidence="7" type="ORF">AMRN_1055</name>
    <name evidence="8" type="ORF">CPH92_10230</name>
</gene>
<dbReference type="Proteomes" id="UP000264693">
    <property type="component" value="Chromosome"/>
</dbReference>
<evidence type="ECO:0000313" key="10">
    <source>
        <dbReference type="Proteomes" id="UP000264693"/>
    </source>
</evidence>
<dbReference type="InterPro" id="IPR036249">
    <property type="entry name" value="Thioredoxin-like_sf"/>
</dbReference>
<sequence length="214" mass="24848">MKNKKLVFFTLVIIVAAFVAAITVYKINTKNSLAAYKDTNNAPFVRENSYSFGENKANVVIVEYMDPQCPPCKVFNSVVNDILKQYYKDVKFVVRYLANHDNSAYVIKILEASRAQNKYKQTLDVVFKYQEQWADPLNPRPELIWQYLSKTDLDMEKFKKDFLSIDISDMLEQDYEDATTLGVQGTPTFFVNGKELETLSYKAFFDLVEKEIFE</sequence>
<keyword evidence="5" id="KW-0676">Redox-active center</keyword>
<dbReference type="PANTHER" id="PTHR13887">
    <property type="entry name" value="GLUTATHIONE S-TRANSFERASE KAPPA"/>
    <property type="match status" value="1"/>
</dbReference>
<dbReference type="Pfam" id="PF13462">
    <property type="entry name" value="Thioredoxin_4"/>
    <property type="match status" value="1"/>
</dbReference>
<dbReference type="AlphaFoldDB" id="A0A347TJM8"/>
<keyword evidence="4" id="KW-1015">Disulfide bond</keyword>
<keyword evidence="2" id="KW-0732">Signal</keyword>
<evidence type="ECO:0000313" key="8">
    <source>
        <dbReference type="EMBL" id="PHO14798.1"/>
    </source>
</evidence>
<dbReference type="KEGG" id="amar:AMRN_1055"/>